<reference evidence="1" key="1">
    <citation type="submission" date="2014-11" db="EMBL/GenBank/DDBJ databases">
        <authorList>
            <person name="Amaro Gonzalez C."/>
        </authorList>
    </citation>
    <scope>NUCLEOTIDE SEQUENCE</scope>
</reference>
<reference evidence="1" key="2">
    <citation type="journal article" date="2015" name="Fish Shellfish Immunol.">
        <title>Early steps in the European eel (Anguilla anguilla)-Vibrio vulnificus interaction in the gills: Role of the RtxA13 toxin.</title>
        <authorList>
            <person name="Callol A."/>
            <person name="Pajuelo D."/>
            <person name="Ebbesson L."/>
            <person name="Teles M."/>
            <person name="MacKenzie S."/>
            <person name="Amaro C."/>
        </authorList>
    </citation>
    <scope>NUCLEOTIDE SEQUENCE</scope>
</reference>
<name>A0A0E9TFJ1_ANGAN</name>
<accession>A0A0E9TFJ1</accession>
<evidence type="ECO:0000313" key="1">
    <source>
        <dbReference type="EMBL" id="JAH51483.1"/>
    </source>
</evidence>
<dbReference type="AlphaFoldDB" id="A0A0E9TFJ1"/>
<proteinExistence type="predicted"/>
<protein>
    <submittedName>
        <fullName evidence="1">Uncharacterized protein</fullName>
    </submittedName>
</protein>
<dbReference type="EMBL" id="GBXM01057094">
    <property type="protein sequence ID" value="JAH51483.1"/>
    <property type="molecule type" value="Transcribed_RNA"/>
</dbReference>
<organism evidence="1">
    <name type="scientific">Anguilla anguilla</name>
    <name type="common">European freshwater eel</name>
    <name type="synonym">Muraena anguilla</name>
    <dbReference type="NCBI Taxonomy" id="7936"/>
    <lineage>
        <taxon>Eukaryota</taxon>
        <taxon>Metazoa</taxon>
        <taxon>Chordata</taxon>
        <taxon>Craniata</taxon>
        <taxon>Vertebrata</taxon>
        <taxon>Euteleostomi</taxon>
        <taxon>Actinopterygii</taxon>
        <taxon>Neopterygii</taxon>
        <taxon>Teleostei</taxon>
        <taxon>Anguilliformes</taxon>
        <taxon>Anguillidae</taxon>
        <taxon>Anguilla</taxon>
    </lineage>
</organism>
<sequence length="41" mass="4909">MEHFQCLFHKGVKSNFRGVRSNNLKMAQELNVMHLCQTFQR</sequence>